<sequence>MRVSLYVSEVPFVMIDLINFNQIDADAEEKTTWVGAGATLGELYYKASSSPTRKQQRVAIGGGHMAVLADWGDGNARFCFFGGAASQSFRRAFKSIRQSYNPDMVVVMEPRISGRKADNFIKASGFDRSHRVEAVGFSGGIWLLWRDQFDVEIVLNHKQFVHLKISSKNVLTSWVTAVYASLVPVIRSELWHHLNHLAAITNEPWIIGGDFNSILFPGEKMGGSVTTSGICKQFSDWFHNNGIHDLQFKGPRFTWSHGSLSKRLDRVICNKAWFSKYLNASILHLPKVESDHRPVLVRFDQTARKSKNPKPFRFMAAWLTDSRFSNFMENNWNTDVSYYQAASKFTELVQQWNKETFGNILHRKKRLLARIGGEELLWLQKSKRDWVLFGDRNTAYFHQKTLTRRRYNRIDAVKAEDGRWLYDMEDIKQQATDFFSKLYTSEQGVYEPYHVCGNFPPIDEYRMTNLANEIEDGEIQQAIFSMSPLKVPGVDGLHAMFYQTQWHIVGESFCKVIKDVFRSQYIPAEINRILLVLIPKTENPISFKMYRPISLCTVAYKTITKIIVNRLQEILPDLIGPHQTSFVPGRHITENIIVAQEIIHSMRRKKGRQGFMAIKVDLEKAYDRLSWNFIHGTLQELNLPIGLTNLIMACITIAKMNILWNGELTSEFSPGRGVRQGDPLSPYIFVLCIERLSHGILRSIQQGQWKPIRLGKLGTPLSHLLFADDLLLLSEASRQQAGIINKVLEEFCGSSGAKNIPAMEASRISSELGVSATDNLGKYLGVPLLHNRVSKHTYQNIIDTVDKRLSGWIASHLSLAGRITLAQSVLQAIPVYVMQTINLPRSIKLKIDQLCRRFLWSGSAEHQKMSLVSWDMVCTPKSKGGLGFKKLEIMKHALIMKNTWSLITEPTKLSNQVLLTKYGVQMDEVPTSLPTRYGSPLWKAMGNIWEKTRGGIRWNISNGETVRFWGDCWVTSPKPLADFATQPIPNELLNKRTVDFLDEAGNWNWTLFSHLVPNSILLKIAAIHPPTAVFGNDNYFWGSSSNGMFSVRAAYELLDDSMGSGSQIDWRLAWNWKGPQSIRVFLWLLLHGRLKTREELYRRHVNVSIYCDRCGGSAEDILHSLRDCVTVRRVWAQLMPSQYHPNFFLWPLKDWLHINLMRGNNTASQEYWRVCFGVTVWRLWFWRNHVLFNHGSWDSSSIVTDIKARTAEILSLNTDGAKKGFGQTGAGGLLRDFNGNWIMGFIVNLGTCSVLSAELWGLLHGLRMAWEYGFRRIQVGVDNKSVVHLVTMASVPDNENATLIKAIRDLLERDWSVQLKHVYREANYAADFLASYSLNSPIGFHVLLSPPPGIVGLICKDAYGVTHSRLVLP</sequence>
<dbReference type="GO" id="GO:0003676">
    <property type="term" value="F:nucleic acid binding"/>
    <property type="evidence" value="ECO:0007669"/>
    <property type="project" value="InterPro"/>
</dbReference>
<dbReference type="InterPro" id="IPR026960">
    <property type="entry name" value="RVT-Znf"/>
</dbReference>
<feature type="domain" description="Reverse transcriptase" evidence="1">
    <location>
        <begin position="515"/>
        <end position="784"/>
    </location>
</feature>
<gene>
    <name evidence="2" type="ORF">WN944_022751</name>
</gene>
<dbReference type="InterPro" id="IPR036691">
    <property type="entry name" value="Endo/exonu/phosph_ase_sf"/>
</dbReference>
<dbReference type="InterPro" id="IPR002156">
    <property type="entry name" value="RNaseH_domain"/>
</dbReference>
<comment type="caution">
    <text evidence="2">The sequence shown here is derived from an EMBL/GenBank/DDBJ whole genome shotgun (WGS) entry which is preliminary data.</text>
</comment>
<dbReference type="Pfam" id="PF13456">
    <property type="entry name" value="RVT_3"/>
    <property type="match status" value="1"/>
</dbReference>
<dbReference type="PANTHER" id="PTHR31635">
    <property type="entry name" value="REVERSE TRANSCRIPTASE DOMAIN-CONTAINING PROTEIN-RELATED"/>
    <property type="match status" value="1"/>
</dbReference>
<dbReference type="PROSITE" id="PS50878">
    <property type="entry name" value="RT_POL"/>
    <property type="match status" value="1"/>
</dbReference>
<dbReference type="InterPro" id="IPR012337">
    <property type="entry name" value="RNaseH-like_sf"/>
</dbReference>
<name>A0AAP0R0N4_9ROSI</name>
<evidence type="ECO:0000259" key="1">
    <source>
        <dbReference type="PROSITE" id="PS50878"/>
    </source>
</evidence>
<evidence type="ECO:0000313" key="2">
    <source>
        <dbReference type="EMBL" id="KAK9229785.1"/>
    </source>
</evidence>
<dbReference type="GO" id="GO:0004523">
    <property type="term" value="F:RNA-DNA hybrid ribonuclease activity"/>
    <property type="evidence" value="ECO:0007669"/>
    <property type="project" value="InterPro"/>
</dbReference>
<keyword evidence="3" id="KW-1185">Reference proteome</keyword>
<dbReference type="InterPro" id="IPR043502">
    <property type="entry name" value="DNA/RNA_pol_sf"/>
</dbReference>
<dbReference type="Gene3D" id="3.60.10.10">
    <property type="entry name" value="Endonuclease/exonuclease/phosphatase"/>
    <property type="match status" value="1"/>
</dbReference>
<organism evidence="2 3">
    <name type="scientific">Citrus x changshan-huyou</name>
    <dbReference type="NCBI Taxonomy" id="2935761"/>
    <lineage>
        <taxon>Eukaryota</taxon>
        <taxon>Viridiplantae</taxon>
        <taxon>Streptophyta</taxon>
        <taxon>Embryophyta</taxon>
        <taxon>Tracheophyta</taxon>
        <taxon>Spermatophyta</taxon>
        <taxon>Magnoliopsida</taxon>
        <taxon>eudicotyledons</taxon>
        <taxon>Gunneridae</taxon>
        <taxon>Pentapetalae</taxon>
        <taxon>rosids</taxon>
        <taxon>malvids</taxon>
        <taxon>Sapindales</taxon>
        <taxon>Rutaceae</taxon>
        <taxon>Aurantioideae</taxon>
        <taxon>Citrus</taxon>
    </lineage>
</organism>
<protein>
    <recommendedName>
        <fullName evidence="1">Reverse transcriptase domain-containing protein</fullName>
    </recommendedName>
</protein>
<dbReference type="Pfam" id="PF00078">
    <property type="entry name" value="RVT_1"/>
    <property type="match status" value="1"/>
</dbReference>
<dbReference type="SUPFAM" id="SSF56672">
    <property type="entry name" value="DNA/RNA polymerases"/>
    <property type="match status" value="1"/>
</dbReference>
<dbReference type="CDD" id="cd01650">
    <property type="entry name" value="RT_nLTR_like"/>
    <property type="match status" value="1"/>
</dbReference>
<dbReference type="InterPro" id="IPR016169">
    <property type="entry name" value="FAD-bd_PCMH_sub2"/>
</dbReference>
<dbReference type="InterPro" id="IPR036318">
    <property type="entry name" value="FAD-bd_PCMH-like_sf"/>
</dbReference>
<dbReference type="Proteomes" id="UP001428341">
    <property type="component" value="Unassembled WGS sequence"/>
</dbReference>
<accession>A0AAP0R0N4</accession>
<dbReference type="Pfam" id="PF03372">
    <property type="entry name" value="Exo_endo_phos"/>
    <property type="match status" value="1"/>
</dbReference>
<dbReference type="InterPro" id="IPR005135">
    <property type="entry name" value="Endo/exonuclease/phosphatase"/>
</dbReference>
<dbReference type="InterPro" id="IPR044730">
    <property type="entry name" value="RNase_H-like_dom_plant"/>
</dbReference>
<reference evidence="2 3" key="1">
    <citation type="submission" date="2024-05" db="EMBL/GenBank/DDBJ databases">
        <title>Haplotype-resolved chromosome-level genome assembly of Huyou (Citrus changshanensis).</title>
        <authorList>
            <person name="Miao C."/>
            <person name="Chen W."/>
            <person name="Wu Y."/>
            <person name="Wang L."/>
            <person name="Zhao S."/>
            <person name="Grierson D."/>
            <person name="Xu C."/>
            <person name="Chen K."/>
        </authorList>
    </citation>
    <scope>NUCLEOTIDE SEQUENCE [LARGE SCALE GENOMIC DNA]</scope>
    <source>
        <strain evidence="2">01-14</strain>
        <tissue evidence="2">Leaf</tissue>
    </source>
</reference>
<dbReference type="CDD" id="cd06222">
    <property type="entry name" value="RNase_H_like"/>
    <property type="match status" value="1"/>
</dbReference>
<dbReference type="SUPFAM" id="SSF53098">
    <property type="entry name" value="Ribonuclease H-like"/>
    <property type="match status" value="1"/>
</dbReference>
<dbReference type="PANTHER" id="PTHR31635:SF196">
    <property type="entry name" value="REVERSE TRANSCRIPTASE DOMAIN-CONTAINING PROTEIN-RELATED"/>
    <property type="match status" value="1"/>
</dbReference>
<dbReference type="SUPFAM" id="SSF56176">
    <property type="entry name" value="FAD-binding/transporter-associated domain-like"/>
    <property type="match status" value="1"/>
</dbReference>
<dbReference type="GO" id="GO:0050660">
    <property type="term" value="F:flavin adenine dinucleotide binding"/>
    <property type="evidence" value="ECO:0007669"/>
    <property type="project" value="InterPro"/>
</dbReference>
<dbReference type="SUPFAM" id="SSF56219">
    <property type="entry name" value="DNase I-like"/>
    <property type="match status" value="1"/>
</dbReference>
<proteinExistence type="predicted"/>
<evidence type="ECO:0000313" key="3">
    <source>
        <dbReference type="Proteomes" id="UP001428341"/>
    </source>
</evidence>
<dbReference type="EMBL" id="JBCGBO010000001">
    <property type="protein sequence ID" value="KAK9229785.1"/>
    <property type="molecule type" value="Genomic_DNA"/>
</dbReference>
<dbReference type="Gene3D" id="3.30.465.10">
    <property type="match status" value="1"/>
</dbReference>
<dbReference type="InterPro" id="IPR036397">
    <property type="entry name" value="RNaseH_sf"/>
</dbReference>
<dbReference type="InterPro" id="IPR000477">
    <property type="entry name" value="RT_dom"/>
</dbReference>
<dbReference type="Pfam" id="PF13966">
    <property type="entry name" value="zf-RVT"/>
    <property type="match status" value="1"/>
</dbReference>
<dbReference type="Gene3D" id="3.30.420.10">
    <property type="entry name" value="Ribonuclease H-like superfamily/Ribonuclease H"/>
    <property type="match status" value="1"/>
</dbReference>